<dbReference type="GO" id="GO:0008380">
    <property type="term" value="P:RNA splicing"/>
    <property type="evidence" value="ECO:0007669"/>
    <property type="project" value="UniProtKB-KW"/>
</dbReference>
<dbReference type="STRING" id="13333.W1NRY4"/>
<dbReference type="GO" id="GO:0006397">
    <property type="term" value="P:mRNA processing"/>
    <property type="evidence" value="ECO:0007669"/>
    <property type="project" value="UniProtKB-KW"/>
</dbReference>
<dbReference type="EMBL" id="KI395390">
    <property type="protein sequence ID" value="ERM98343.1"/>
    <property type="molecule type" value="Genomic_DNA"/>
</dbReference>
<sequence>MDEYAFKMIYYFDTLFPRTPVPVMRQMVAHLERLKLHTKHLGLTGESHCHGSDDTARRPPSVKASPSVSFGQRAPHRTSTRDSSPVH</sequence>
<feature type="compositionally biased region" description="Basic and acidic residues" evidence="7">
    <location>
        <begin position="47"/>
        <end position="57"/>
    </location>
</feature>
<evidence type="ECO:0000313" key="9">
    <source>
        <dbReference type="Proteomes" id="UP000017836"/>
    </source>
</evidence>
<proteinExistence type="inferred from homology"/>
<evidence type="ECO:0000256" key="6">
    <source>
        <dbReference type="ARBA" id="ARBA00023242"/>
    </source>
</evidence>
<dbReference type="OMA" id="GESHCHG"/>
<evidence type="ECO:0000256" key="3">
    <source>
        <dbReference type="ARBA" id="ARBA00022664"/>
    </source>
</evidence>
<keyword evidence="9" id="KW-1185">Reference proteome</keyword>
<dbReference type="AlphaFoldDB" id="W1NRY4"/>
<keyword evidence="4" id="KW-0747">Spliceosome</keyword>
<dbReference type="InterPro" id="IPR005037">
    <property type="entry name" value="PRP38"/>
</dbReference>
<evidence type="ECO:0000256" key="7">
    <source>
        <dbReference type="SAM" id="MobiDB-lite"/>
    </source>
</evidence>
<dbReference type="Proteomes" id="UP000017836">
    <property type="component" value="Unassembled WGS sequence"/>
</dbReference>
<dbReference type="eggNOG" id="KOG2888">
    <property type="taxonomic scope" value="Eukaryota"/>
</dbReference>
<keyword evidence="3" id="KW-0507">mRNA processing</keyword>
<dbReference type="HOGENOM" id="CLU_2486379_0_0_1"/>
<reference evidence="9" key="1">
    <citation type="journal article" date="2013" name="Science">
        <title>The Amborella genome and the evolution of flowering plants.</title>
        <authorList>
            <consortium name="Amborella Genome Project"/>
        </authorList>
    </citation>
    <scope>NUCLEOTIDE SEQUENCE [LARGE SCALE GENOMIC DNA]</scope>
</reference>
<name>W1NRY4_AMBTC</name>
<evidence type="ECO:0000256" key="5">
    <source>
        <dbReference type="ARBA" id="ARBA00023187"/>
    </source>
</evidence>
<protein>
    <submittedName>
        <fullName evidence="8">Uncharacterized protein</fullName>
    </submittedName>
</protein>
<keyword evidence="5" id="KW-0508">mRNA splicing</keyword>
<comment type="subcellular location">
    <subcellularLocation>
        <location evidence="1">Nucleus</location>
    </subcellularLocation>
</comment>
<dbReference type="Gramene" id="ERM98343">
    <property type="protein sequence ID" value="ERM98343"/>
    <property type="gene ID" value="AMTR_s00170p00050330"/>
</dbReference>
<evidence type="ECO:0000256" key="1">
    <source>
        <dbReference type="ARBA" id="ARBA00004123"/>
    </source>
</evidence>
<evidence type="ECO:0000313" key="8">
    <source>
        <dbReference type="EMBL" id="ERM98343.1"/>
    </source>
</evidence>
<accession>W1NRY4</accession>
<dbReference type="PANTHER" id="PTHR23142">
    <property type="entry name" value="PRE-MRNA-SPLICING FACTOR 38A-RELATED"/>
    <property type="match status" value="1"/>
</dbReference>
<feature type="region of interest" description="Disordered" evidence="7">
    <location>
        <begin position="42"/>
        <end position="87"/>
    </location>
</feature>
<keyword evidence="6" id="KW-0539">Nucleus</keyword>
<evidence type="ECO:0000256" key="4">
    <source>
        <dbReference type="ARBA" id="ARBA00022728"/>
    </source>
</evidence>
<dbReference type="GO" id="GO:0005681">
    <property type="term" value="C:spliceosomal complex"/>
    <property type="evidence" value="ECO:0007669"/>
    <property type="project" value="UniProtKB-KW"/>
</dbReference>
<evidence type="ECO:0000256" key="2">
    <source>
        <dbReference type="ARBA" id="ARBA00006164"/>
    </source>
</evidence>
<organism evidence="8 9">
    <name type="scientific">Amborella trichopoda</name>
    <dbReference type="NCBI Taxonomy" id="13333"/>
    <lineage>
        <taxon>Eukaryota</taxon>
        <taxon>Viridiplantae</taxon>
        <taxon>Streptophyta</taxon>
        <taxon>Embryophyta</taxon>
        <taxon>Tracheophyta</taxon>
        <taxon>Spermatophyta</taxon>
        <taxon>Magnoliopsida</taxon>
        <taxon>Amborellales</taxon>
        <taxon>Amborellaceae</taxon>
        <taxon>Amborella</taxon>
    </lineage>
</organism>
<gene>
    <name evidence="8" type="ORF">AMTR_s00170p00050330</name>
</gene>
<comment type="similarity">
    <text evidence="2">Belongs to the PRP38 family.</text>
</comment>